<keyword evidence="8" id="KW-1185">Reference proteome</keyword>
<protein>
    <recommendedName>
        <fullName evidence="6">Flagellar secretion chaperone FliS</fullName>
    </recommendedName>
</protein>
<dbReference type="PANTHER" id="PTHR34773">
    <property type="entry name" value="FLAGELLAR SECRETION CHAPERONE FLIS"/>
    <property type="match status" value="1"/>
</dbReference>
<accession>A0ABX4SL73</accession>
<dbReference type="SUPFAM" id="SSF101116">
    <property type="entry name" value="Flagellar export chaperone FliS"/>
    <property type="match status" value="1"/>
</dbReference>
<keyword evidence="5" id="KW-0143">Chaperone</keyword>
<evidence type="ECO:0000256" key="2">
    <source>
        <dbReference type="ARBA" id="ARBA00008787"/>
    </source>
</evidence>
<dbReference type="RefSeq" id="WP_101764041.1">
    <property type="nucleotide sequence ID" value="NZ_PJRT01000032.1"/>
</dbReference>
<comment type="similarity">
    <text evidence="2 6">Belongs to the FliS family.</text>
</comment>
<keyword evidence="7" id="KW-0966">Cell projection</keyword>
<evidence type="ECO:0000256" key="3">
    <source>
        <dbReference type="ARBA" id="ARBA00022490"/>
    </source>
</evidence>
<name>A0ABX4SL73_9GAMM</name>
<comment type="caution">
    <text evidence="7">The sequence shown here is derived from an EMBL/GenBank/DDBJ whole genome shotgun (WGS) entry which is preliminary data.</text>
</comment>
<proteinExistence type="inferred from homology"/>
<organism evidence="7 8">
    <name type="scientific">Pantoea endophytica</name>
    <dbReference type="NCBI Taxonomy" id="92488"/>
    <lineage>
        <taxon>Bacteria</taxon>
        <taxon>Pseudomonadati</taxon>
        <taxon>Pseudomonadota</taxon>
        <taxon>Gammaproteobacteria</taxon>
        <taxon>Enterobacterales</taxon>
        <taxon>Erwiniaceae</taxon>
        <taxon>Pantoea</taxon>
    </lineage>
</organism>
<dbReference type="Gene3D" id="1.20.120.340">
    <property type="entry name" value="Flagellar protein FliS"/>
    <property type="match status" value="1"/>
</dbReference>
<comment type="subcellular location">
    <subcellularLocation>
        <location evidence="1 6">Cytoplasm</location>
        <location evidence="1 6">Cytosol</location>
    </subcellularLocation>
</comment>
<evidence type="ECO:0000256" key="4">
    <source>
        <dbReference type="ARBA" id="ARBA00022795"/>
    </source>
</evidence>
<dbReference type="InterPro" id="IPR003713">
    <property type="entry name" value="FliS"/>
</dbReference>
<keyword evidence="7" id="KW-0282">Flagellum</keyword>
<keyword evidence="3 6" id="KW-0963">Cytoplasm</keyword>
<dbReference type="PANTHER" id="PTHR34773:SF1">
    <property type="entry name" value="FLAGELLAR SECRETION CHAPERONE FLIS"/>
    <property type="match status" value="1"/>
</dbReference>
<evidence type="ECO:0000313" key="7">
    <source>
        <dbReference type="EMBL" id="PLR20444.1"/>
    </source>
</evidence>
<dbReference type="CDD" id="cd16098">
    <property type="entry name" value="FliS"/>
    <property type="match status" value="1"/>
</dbReference>
<dbReference type="Proteomes" id="UP000234296">
    <property type="component" value="Unassembled WGS sequence"/>
</dbReference>
<keyword evidence="4 6" id="KW-1005">Bacterial flagellum biogenesis</keyword>
<evidence type="ECO:0000256" key="1">
    <source>
        <dbReference type="ARBA" id="ARBA00004514"/>
    </source>
</evidence>
<reference evidence="8" key="1">
    <citation type="submission" date="2017-12" db="EMBL/GenBank/DDBJ databases">
        <title>The genome sequence of Pantoea sp. 596.</title>
        <authorList>
            <person name="Gao J."/>
            <person name="Mao X."/>
            <person name="Sun J."/>
        </authorList>
    </citation>
    <scope>NUCLEOTIDE SEQUENCE [LARGE SCALE GENOMIC DNA]</scope>
    <source>
        <strain evidence="8">596</strain>
    </source>
</reference>
<dbReference type="EMBL" id="PJRT01000032">
    <property type="protein sequence ID" value="PLR20444.1"/>
    <property type="molecule type" value="Genomic_DNA"/>
</dbReference>
<evidence type="ECO:0000256" key="6">
    <source>
        <dbReference type="PIRNR" id="PIRNR039090"/>
    </source>
</evidence>
<evidence type="ECO:0000256" key="5">
    <source>
        <dbReference type="ARBA" id="ARBA00023186"/>
    </source>
</evidence>
<dbReference type="PIRSF" id="PIRSF039090">
    <property type="entry name" value="Flis"/>
    <property type="match status" value="1"/>
</dbReference>
<sequence length="136" mass="14971">MYNQSGANAYARVGLESSVMSASQEQLMTMLFEGALSALIRARLFMQDGNIEGKGNALAKAGNIIENGLRLSLPKEGSDELSDNLIALYAYMQRRIVHANRHNDVEAIEEVETLLRNIADAWKQSLEIATAERETG</sequence>
<dbReference type="InterPro" id="IPR036584">
    <property type="entry name" value="FliS_sf"/>
</dbReference>
<gene>
    <name evidence="7" type="primary">fliS</name>
    <name evidence="7" type="ORF">PZBJ_20580</name>
</gene>
<keyword evidence="7" id="KW-0969">Cilium</keyword>
<dbReference type="Pfam" id="PF02561">
    <property type="entry name" value="FliS"/>
    <property type="match status" value="1"/>
</dbReference>
<evidence type="ECO:0000313" key="8">
    <source>
        <dbReference type="Proteomes" id="UP000234296"/>
    </source>
</evidence>
<dbReference type="NCBIfam" id="TIGR00208">
    <property type="entry name" value="fliS"/>
    <property type="match status" value="1"/>
</dbReference>